<evidence type="ECO:0000313" key="2">
    <source>
        <dbReference type="EMBL" id="SBS60358.1"/>
    </source>
</evidence>
<dbReference type="GO" id="GO:0032259">
    <property type="term" value="P:methylation"/>
    <property type="evidence" value="ECO:0007669"/>
    <property type="project" value="UniProtKB-KW"/>
</dbReference>
<protein>
    <submittedName>
        <fullName evidence="2">Ubiquinone biosynthesis O-methyltransferase</fullName>
        <ecNumber evidence="2">2.1.1.222</ecNumber>
    </submittedName>
</protein>
<dbReference type="Pfam" id="PF08241">
    <property type="entry name" value="Methyltransf_11"/>
    <property type="match status" value="1"/>
</dbReference>
<dbReference type="EC" id="2.1.1.222" evidence="2"/>
<gene>
    <name evidence="2" type="primary">ubiG_1</name>
    <name evidence="2" type="ORF">VAT7223_00130</name>
</gene>
<dbReference type="AlphaFoldDB" id="A0A1C3IG78"/>
<sequence length="269" mass="29571">MEELIAQYTGANEDERLTRQYIAQLEFDTTIHKLTPYLLKGKSVCELGAATGRYSLHFAKLGCDVTAVELAPDQVKILNTKVKSEGLELKVFEGNACDVSFIESSSQDVCVILGPLYHLKTLHERELAVNEALRILKPNGVLAIAYISRFFVAGMFAQQFPELVTPEVLLELNKHGTVSNAKADSFFKVGYFATPSEIENLVNKNGFNVIGHAATDGFGRYISNGVNNFTPSQYQTWLDYHLANCDEASLLGSSNHGLVIARKASSQSS</sequence>
<feature type="domain" description="Methyltransferase type 11" evidence="1">
    <location>
        <begin position="46"/>
        <end position="144"/>
    </location>
</feature>
<dbReference type="Gene3D" id="3.40.50.150">
    <property type="entry name" value="Vaccinia Virus protein VP39"/>
    <property type="match status" value="1"/>
</dbReference>
<dbReference type="SUPFAM" id="SSF53335">
    <property type="entry name" value="S-adenosyl-L-methionine-dependent methyltransferases"/>
    <property type="match status" value="1"/>
</dbReference>
<dbReference type="GO" id="GO:0008757">
    <property type="term" value="F:S-adenosylmethionine-dependent methyltransferase activity"/>
    <property type="evidence" value="ECO:0007669"/>
    <property type="project" value="InterPro"/>
</dbReference>
<dbReference type="GO" id="GO:0102208">
    <property type="term" value="F:2-polyprenyl-6-hydroxyphenol methylase activity"/>
    <property type="evidence" value="ECO:0007669"/>
    <property type="project" value="UniProtKB-EC"/>
</dbReference>
<dbReference type="Proteomes" id="UP000092876">
    <property type="component" value="Unassembled WGS sequence"/>
</dbReference>
<evidence type="ECO:0000313" key="3">
    <source>
        <dbReference type="Proteomes" id="UP000092876"/>
    </source>
</evidence>
<organism evidence="2 3">
    <name type="scientific">Vibrio atlanticus</name>
    <dbReference type="NCBI Taxonomy" id="693153"/>
    <lineage>
        <taxon>Bacteria</taxon>
        <taxon>Pseudomonadati</taxon>
        <taxon>Pseudomonadota</taxon>
        <taxon>Gammaproteobacteria</taxon>
        <taxon>Vibrionales</taxon>
        <taxon>Vibrionaceae</taxon>
        <taxon>Vibrio</taxon>
    </lineage>
</organism>
<name>A0A1C3IG78_9VIBR</name>
<dbReference type="RefSeq" id="WP_009846786.1">
    <property type="nucleotide sequence ID" value="NZ_AP025460.1"/>
</dbReference>
<dbReference type="GeneID" id="94232939"/>
<dbReference type="CDD" id="cd02440">
    <property type="entry name" value="AdoMet_MTases"/>
    <property type="match status" value="1"/>
</dbReference>
<accession>A0A1C3IG78</accession>
<keyword evidence="2" id="KW-0830">Ubiquinone</keyword>
<dbReference type="EMBL" id="FLQP01000003">
    <property type="protein sequence ID" value="SBS60358.1"/>
    <property type="molecule type" value="Genomic_DNA"/>
</dbReference>
<reference evidence="3" key="1">
    <citation type="submission" date="2016-06" db="EMBL/GenBank/DDBJ databases">
        <authorList>
            <person name="Rodrigo-Torres Lidia"/>
            <person name="Arahal R.David."/>
        </authorList>
    </citation>
    <scope>NUCLEOTIDE SEQUENCE [LARGE SCALE GENOMIC DNA]</scope>
    <source>
        <strain evidence="3">CECT 7223</strain>
    </source>
</reference>
<evidence type="ECO:0000259" key="1">
    <source>
        <dbReference type="Pfam" id="PF08241"/>
    </source>
</evidence>
<dbReference type="InterPro" id="IPR029063">
    <property type="entry name" value="SAM-dependent_MTases_sf"/>
</dbReference>
<proteinExistence type="predicted"/>
<keyword evidence="2" id="KW-0808">Transferase</keyword>
<keyword evidence="2" id="KW-0489">Methyltransferase</keyword>
<dbReference type="InterPro" id="IPR013216">
    <property type="entry name" value="Methyltransf_11"/>
</dbReference>